<proteinExistence type="predicted"/>
<evidence type="ECO:0000256" key="2">
    <source>
        <dbReference type="ARBA" id="ARBA00022692"/>
    </source>
</evidence>
<keyword evidence="2 6" id="KW-0812">Transmembrane</keyword>
<feature type="region of interest" description="Disordered" evidence="5">
    <location>
        <begin position="391"/>
        <end position="416"/>
    </location>
</feature>
<dbReference type="Proteomes" id="UP000828390">
    <property type="component" value="Unassembled WGS sequence"/>
</dbReference>
<organism evidence="7 8">
    <name type="scientific">Dreissena polymorpha</name>
    <name type="common">Zebra mussel</name>
    <name type="synonym">Mytilus polymorpha</name>
    <dbReference type="NCBI Taxonomy" id="45954"/>
    <lineage>
        <taxon>Eukaryota</taxon>
        <taxon>Metazoa</taxon>
        <taxon>Spiralia</taxon>
        <taxon>Lophotrochozoa</taxon>
        <taxon>Mollusca</taxon>
        <taxon>Bivalvia</taxon>
        <taxon>Autobranchia</taxon>
        <taxon>Heteroconchia</taxon>
        <taxon>Euheterodonta</taxon>
        <taxon>Imparidentia</taxon>
        <taxon>Neoheterodontei</taxon>
        <taxon>Myida</taxon>
        <taxon>Dreissenoidea</taxon>
        <taxon>Dreissenidae</taxon>
        <taxon>Dreissena</taxon>
    </lineage>
</organism>
<keyword evidence="3 6" id="KW-1133">Transmembrane helix</keyword>
<sequence>MATSHTEVSRTECASAWFESAPPFTLPKSCDPGVNDDMNFVYQTNVTTGFKTVRLGLNGLYIKGANDSPSFVWIVVTAINNANVDVKCAKSAFDPTLTSPAIIPTTPTTITQSNISLPNSTNKEDGGSSNGAIIGGVVSAVIVLMIIAGVLFYVLVYKRRGCPIKRIKLRRGAPDVAVTNMSYKSHGEEYAEIGFVPDISPVENPSYQERVTGTTALSTETNLNDYLDKMTSNGHTYQNTGGVQKSANAIILPQKSPRPPGTLAKIRQQTSRFVALFKKPTDNQLKVSSHPRISDVSTGSYDHIRAFNKVDISLPIANQSHMYSHTNTQQTFDLNRPVEVDSKSAVAIPVETKQKEIERELSAVHVGDQYIEFTFDSVADDKKVHFTMGSEIPRIDGPKRQPPSPHTSPNFIINSQTVETPKYSMQKPVKDKDVRMFDKGVVKGGEIEENQENGDPPAYDYADTNETDKANEIVDEPGAVYEDVDADNQLEKDEDKRYMRQDSQGYLAPVSRHSDVSSDTKHMYVNRLSDSNLMGSNGGTSKANGIDFNELQSKLLAGKKDSNNANPADSVIKDKAQKSHKLYAKGNEVITENENKVSKSKEAPNVKRDVKDTDNKSPPSGRPSVVKSNNTAAKDYEHLGNVKAGVLNMKLLFENKESDSDSSRQSSPRGNAVSESAGRAKTSNIKT</sequence>
<feature type="compositionally biased region" description="Basic and acidic residues" evidence="5">
    <location>
        <begin position="593"/>
        <end position="615"/>
    </location>
</feature>
<feature type="region of interest" description="Disordered" evidence="5">
    <location>
        <begin position="655"/>
        <end position="687"/>
    </location>
</feature>
<accession>A0A9D4D6N9</accession>
<feature type="transmembrane region" description="Helical" evidence="6">
    <location>
        <begin position="132"/>
        <end position="156"/>
    </location>
</feature>
<evidence type="ECO:0000256" key="3">
    <source>
        <dbReference type="ARBA" id="ARBA00022989"/>
    </source>
</evidence>
<dbReference type="GO" id="GO:0016020">
    <property type="term" value="C:membrane"/>
    <property type="evidence" value="ECO:0007669"/>
    <property type="project" value="UniProtKB-SubCell"/>
</dbReference>
<keyword evidence="8" id="KW-1185">Reference proteome</keyword>
<protein>
    <submittedName>
        <fullName evidence="7">Uncharacterized protein</fullName>
    </submittedName>
</protein>
<feature type="compositionally biased region" description="Polar residues" evidence="5">
    <location>
        <begin position="407"/>
        <end position="416"/>
    </location>
</feature>
<reference evidence="7" key="1">
    <citation type="journal article" date="2019" name="bioRxiv">
        <title>The Genome of the Zebra Mussel, Dreissena polymorpha: A Resource for Invasive Species Research.</title>
        <authorList>
            <person name="McCartney M.A."/>
            <person name="Auch B."/>
            <person name="Kono T."/>
            <person name="Mallez S."/>
            <person name="Zhang Y."/>
            <person name="Obille A."/>
            <person name="Becker A."/>
            <person name="Abrahante J.E."/>
            <person name="Garbe J."/>
            <person name="Badalamenti J.P."/>
            <person name="Herman A."/>
            <person name="Mangelson H."/>
            <person name="Liachko I."/>
            <person name="Sullivan S."/>
            <person name="Sone E.D."/>
            <person name="Koren S."/>
            <person name="Silverstein K.A.T."/>
            <person name="Beckman K.B."/>
            <person name="Gohl D.M."/>
        </authorList>
    </citation>
    <scope>NUCLEOTIDE SEQUENCE</scope>
    <source>
        <strain evidence="7">Duluth1</strain>
        <tissue evidence="7">Whole animal</tissue>
    </source>
</reference>
<dbReference type="PANTHER" id="PTHR15549">
    <property type="entry name" value="PAIRED IMMUNOGLOBULIN-LIKE TYPE 2 RECEPTOR"/>
    <property type="match status" value="1"/>
</dbReference>
<comment type="caution">
    <text evidence="7">The sequence shown here is derived from an EMBL/GenBank/DDBJ whole genome shotgun (WGS) entry which is preliminary data.</text>
</comment>
<evidence type="ECO:0000256" key="1">
    <source>
        <dbReference type="ARBA" id="ARBA00004167"/>
    </source>
</evidence>
<dbReference type="EMBL" id="JAIWYP010000011">
    <property type="protein sequence ID" value="KAH3739680.1"/>
    <property type="molecule type" value="Genomic_DNA"/>
</dbReference>
<feature type="region of interest" description="Disordered" evidence="5">
    <location>
        <begin position="557"/>
        <end position="641"/>
    </location>
</feature>
<keyword evidence="4 6" id="KW-0472">Membrane</keyword>
<evidence type="ECO:0000313" key="7">
    <source>
        <dbReference type="EMBL" id="KAH3739680.1"/>
    </source>
</evidence>
<evidence type="ECO:0000256" key="5">
    <source>
        <dbReference type="SAM" id="MobiDB-lite"/>
    </source>
</evidence>
<reference evidence="7" key="2">
    <citation type="submission" date="2020-11" db="EMBL/GenBank/DDBJ databases">
        <authorList>
            <person name="McCartney M.A."/>
            <person name="Auch B."/>
            <person name="Kono T."/>
            <person name="Mallez S."/>
            <person name="Becker A."/>
            <person name="Gohl D.M."/>
            <person name="Silverstein K.A.T."/>
            <person name="Koren S."/>
            <person name="Bechman K.B."/>
            <person name="Herman A."/>
            <person name="Abrahante J.E."/>
            <person name="Garbe J."/>
        </authorList>
    </citation>
    <scope>NUCLEOTIDE SEQUENCE</scope>
    <source>
        <strain evidence="7">Duluth1</strain>
        <tissue evidence="7">Whole animal</tissue>
    </source>
</reference>
<dbReference type="CDD" id="cd12087">
    <property type="entry name" value="TM_EGFR-like"/>
    <property type="match status" value="1"/>
</dbReference>
<evidence type="ECO:0000256" key="4">
    <source>
        <dbReference type="ARBA" id="ARBA00023136"/>
    </source>
</evidence>
<dbReference type="AlphaFoldDB" id="A0A9D4D6N9"/>
<dbReference type="InterPro" id="IPR051694">
    <property type="entry name" value="Immunoregulatory_rcpt-like"/>
</dbReference>
<gene>
    <name evidence="7" type="ORF">DPMN_046336</name>
</gene>
<comment type="subcellular location">
    <subcellularLocation>
        <location evidence="1">Membrane</location>
        <topology evidence="1">Single-pass membrane protein</topology>
    </subcellularLocation>
</comment>
<evidence type="ECO:0000256" key="6">
    <source>
        <dbReference type="SAM" id="Phobius"/>
    </source>
</evidence>
<dbReference type="Gene3D" id="1.20.5.510">
    <property type="entry name" value="Single helix bin"/>
    <property type="match status" value="1"/>
</dbReference>
<evidence type="ECO:0000313" key="8">
    <source>
        <dbReference type="Proteomes" id="UP000828390"/>
    </source>
</evidence>
<name>A0A9D4D6N9_DREPO</name>
<dbReference type="GO" id="GO:0071944">
    <property type="term" value="C:cell periphery"/>
    <property type="evidence" value="ECO:0007669"/>
    <property type="project" value="UniProtKB-ARBA"/>
</dbReference>